<dbReference type="InterPro" id="IPR001633">
    <property type="entry name" value="EAL_dom"/>
</dbReference>
<evidence type="ECO:0000259" key="1">
    <source>
        <dbReference type="PROSITE" id="PS50883"/>
    </source>
</evidence>
<gene>
    <name evidence="2" type="ORF">D3878_00140</name>
</gene>
<dbReference type="InterPro" id="IPR035919">
    <property type="entry name" value="EAL_sf"/>
</dbReference>
<reference evidence="3" key="1">
    <citation type="submission" date="2018-09" db="EMBL/GenBank/DDBJ databases">
        <authorList>
            <person name="Zhu H."/>
        </authorList>
    </citation>
    <scope>NUCLEOTIDE SEQUENCE [LARGE SCALE GENOMIC DNA]</scope>
    <source>
        <strain evidence="3">K1S02-23</strain>
    </source>
</reference>
<evidence type="ECO:0000313" key="3">
    <source>
        <dbReference type="Proteomes" id="UP000266327"/>
    </source>
</evidence>
<proteinExistence type="predicted"/>
<evidence type="ECO:0000313" key="2">
    <source>
        <dbReference type="EMBL" id="RJG00173.1"/>
    </source>
</evidence>
<dbReference type="PANTHER" id="PTHR33121:SF71">
    <property type="entry name" value="OXYGEN SENSOR PROTEIN DOSP"/>
    <property type="match status" value="1"/>
</dbReference>
<accession>A0A3A3FVE6</accession>
<keyword evidence="3" id="KW-1185">Reference proteome</keyword>
<dbReference type="Pfam" id="PF00563">
    <property type="entry name" value="EAL"/>
    <property type="match status" value="1"/>
</dbReference>
<dbReference type="PROSITE" id="PS50883">
    <property type="entry name" value="EAL"/>
    <property type="match status" value="1"/>
</dbReference>
<dbReference type="PANTHER" id="PTHR33121">
    <property type="entry name" value="CYCLIC DI-GMP PHOSPHODIESTERASE PDEF"/>
    <property type="match status" value="1"/>
</dbReference>
<dbReference type="CDD" id="cd01948">
    <property type="entry name" value="EAL"/>
    <property type="match status" value="1"/>
</dbReference>
<dbReference type="EMBL" id="QYUQ01000002">
    <property type="protein sequence ID" value="RJG00173.1"/>
    <property type="molecule type" value="Genomic_DNA"/>
</dbReference>
<organism evidence="2 3">
    <name type="scientific">Noviherbaspirillum sedimenti</name>
    <dbReference type="NCBI Taxonomy" id="2320865"/>
    <lineage>
        <taxon>Bacteria</taxon>
        <taxon>Pseudomonadati</taxon>
        <taxon>Pseudomonadota</taxon>
        <taxon>Betaproteobacteria</taxon>
        <taxon>Burkholderiales</taxon>
        <taxon>Oxalobacteraceae</taxon>
        <taxon>Noviherbaspirillum</taxon>
    </lineage>
</organism>
<dbReference type="SMART" id="SM00052">
    <property type="entry name" value="EAL"/>
    <property type="match status" value="1"/>
</dbReference>
<dbReference type="Gene3D" id="3.20.20.450">
    <property type="entry name" value="EAL domain"/>
    <property type="match status" value="1"/>
</dbReference>
<dbReference type="GO" id="GO:0071111">
    <property type="term" value="F:cyclic-guanylate-specific phosphodiesterase activity"/>
    <property type="evidence" value="ECO:0007669"/>
    <property type="project" value="InterPro"/>
</dbReference>
<feature type="domain" description="EAL" evidence="1">
    <location>
        <begin position="33"/>
        <end position="282"/>
    </location>
</feature>
<dbReference type="InterPro" id="IPR050706">
    <property type="entry name" value="Cyclic-di-GMP_PDE-like"/>
</dbReference>
<sequence length="285" mass="31782">MLAQSSCRHSADLRQAILQYCLPARHDHIPAPQAVAETGVRRLCVGVDCATAAACQRPASSRSWQLPRISSEPMNSVYVKKLLARCLAEEAGLIVPIGEWVLRTACFQNQAWQEAGMRPLRVSVNVSATQLQQVDFLSVVRKALEDSRLLPEYLELELTEGMLLKDVDTLLRQLRELGVALSVDDFGTGYSSLSYLKRLPIEKLKIDQSFIQDSSTDSDSREIIKAIISLAKVLKLTVIAEGAETEDTFRFLKNVGCDSIQGYFYSKPVSAYDFVRYLEESGNFL</sequence>
<name>A0A3A3FVE6_9BURK</name>
<dbReference type="Proteomes" id="UP000266327">
    <property type="component" value="Unassembled WGS sequence"/>
</dbReference>
<protein>
    <submittedName>
        <fullName evidence="2">EAL domain-containing protein</fullName>
    </submittedName>
</protein>
<dbReference type="AlphaFoldDB" id="A0A3A3FVE6"/>
<comment type="caution">
    <text evidence="2">The sequence shown here is derived from an EMBL/GenBank/DDBJ whole genome shotgun (WGS) entry which is preliminary data.</text>
</comment>
<dbReference type="SUPFAM" id="SSF141868">
    <property type="entry name" value="EAL domain-like"/>
    <property type="match status" value="1"/>
</dbReference>